<dbReference type="Pfam" id="PF20100">
    <property type="entry name" value="DUF6490"/>
    <property type="match status" value="1"/>
</dbReference>
<evidence type="ECO:0000256" key="1">
    <source>
        <dbReference type="SAM" id="Phobius"/>
    </source>
</evidence>
<dbReference type="PANTHER" id="PTHR46610">
    <property type="entry name" value="OS05G0181300 PROTEIN"/>
    <property type="match status" value="1"/>
</dbReference>
<keyword evidence="3" id="KW-1185">Reference proteome</keyword>
<name>A0A843W865_COLES</name>
<proteinExistence type="predicted"/>
<dbReference type="Proteomes" id="UP000652761">
    <property type="component" value="Unassembled WGS sequence"/>
</dbReference>
<keyword evidence="1" id="KW-0812">Transmembrane</keyword>
<protein>
    <submittedName>
        <fullName evidence="2">Uncharacterized protein</fullName>
    </submittedName>
</protein>
<dbReference type="AlphaFoldDB" id="A0A843W865"/>
<comment type="caution">
    <text evidence="2">The sequence shown here is derived from an EMBL/GenBank/DDBJ whole genome shotgun (WGS) entry which is preliminary data.</text>
</comment>
<organism evidence="2 3">
    <name type="scientific">Colocasia esculenta</name>
    <name type="common">Wild taro</name>
    <name type="synonym">Arum esculentum</name>
    <dbReference type="NCBI Taxonomy" id="4460"/>
    <lineage>
        <taxon>Eukaryota</taxon>
        <taxon>Viridiplantae</taxon>
        <taxon>Streptophyta</taxon>
        <taxon>Embryophyta</taxon>
        <taxon>Tracheophyta</taxon>
        <taxon>Spermatophyta</taxon>
        <taxon>Magnoliopsida</taxon>
        <taxon>Liliopsida</taxon>
        <taxon>Araceae</taxon>
        <taxon>Aroideae</taxon>
        <taxon>Colocasieae</taxon>
        <taxon>Colocasia</taxon>
    </lineage>
</organism>
<sequence>MRIHPVLRRLFSNAHISFLTASSAVALYRARMQPWAISFVLFSYVNLLFLFRCLRMLETATSPGDQQKKMRVKAAILLLATTLNASFCHQVTKLMPPVVSAVLWSLVVLVAAGGVVVLVRP</sequence>
<keyword evidence="1" id="KW-1133">Transmembrane helix</keyword>
<keyword evidence="1" id="KW-0472">Membrane</keyword>
<dbReference type="EMBL" id="NMUH01002326">
    <property type="protein sequence ID" value="MQL99299.1"/>
    <property type="molecule type" value="Genomic_DNA"/>
</dbReference>
<feature type="transmembrane region" description="Helical" evidence="1">
    <location>
        <begin position="35"/>
        <end position="54"/>
    </location>
</feature>
<accession>A0A843W865</accession>
<feature type="transmembrane region" description="Helical" evidence="1">
    <location>
        <begin position="98"/>
        <end position="119"/>
    </location>
</feature>
<gene>
    <name evidence="2" type="ORF">Taro_032025</name>
</gene>
<dbReference type="OrthoDB" id="737602at2759"/>
<evidence type="ECO:0000313" key="2">
    <source>
        <dbReference type="EMBL" id="MQL99299.1"/>
    </source>
</evidence>
<dbReference type="InterPro" id="IPR045501">
    <property type="entry name" value="DUF6490"/>
</dbReference>
<dbReference type="PANTHER" id="PTHR46610:SF20">
    <property type="entry name" value="OS05G0181300 PROTEIN"/>
    <property type="match status" value="1"/>
</dbReference>
<feature type="transmembrane region" description="Helical" evidence="1">
    <location>
        <begin position="74"/>
        <end position="92"/>
    </location>
</feature>
<evidence type="ECO:0000313" key="3">
    <source>
        <dbReference type="Proteomes" id="UP000652761"/>
    </source>
</evidence>
<reference evidence="2" key="1">
    <citation type="submission" date="2017-07" db="EMBL/GenBank/DDBJ databases">
        <title>Taro Niue Genome Assembly and Annotation.</title>
        <authorList>
            <person name="Atibalentja N."/>
            <person name="Keating K."/>
            <person name="Fields C.J."/>
        </authorList>
    </citation>
    <scope>NUCLEOTIDE SEQUENCE</scope>
    <source>
        <strain evidence="2">Niue_2</strain>
        <tissue evidence="2">Leaf</tissue>
    </source>
</reference>